<dbReference type="Pfam" id="PF01352">
    <property type="entry name" value="KRAB"/>
    <property type="match status" value="1"/>
</dbReference>
<name>A0ABI7W7E0_FELCA</name>
<dbReference type="InterPro" id="IPR036051">
    <property type="entry name" value="KRAB_dom_sf"/>
</dbReference>
<dbReference type="InterPro" id="IPR036236">
    <property type="entry name" value="Znf_C2H2_sf"/>
</dbReference>
<dbReference type="SUPFAM" id="SSF109640">
    <property type="entry name" value="KRAB domain (Kruppel-associated box)"/>
    <property type="match status" value="1"/>
</dbReference>
<feature type="domain" description="C2H2-type" evidence="9">
    <location>
        <begin position="570"/>
        <end position="597"/>
    </location>
</feature>
<dbReference type="Gene3D" id="6.10.140.140">
    <property type="match status" value="1"/>
</dbReference>
<keyword evidence="12" id="KW-1185">Reference proteome</keyword>
<feature type="domain" description="C2H2-type" evidence="9">
    <location>
        <begin position="486"/>
        <end position="513"/>
    </location>
</feature>
<proteinExistence type="predicted"/>
<dbReference type="Proteomes" id="UP000823872">
    <property type="component" value="Chromosome X"/>
</dbReference>
<evidence type="ECO:0000256" key="8">
    <source>
        <dbReference type="SAM" id="MobiDB-lite"/>
    </source>
</evidence>
<dbReference type="SUPFAM" id="SSF57667">
    <property type="entry name" value="beta-beta-alpha zinc fingers"/>
    <property type="match status" value="7"/>
</dbReference>
<evidence type="ECO:0000256" key="7">
    <source>
        <dbReference type="PROSITE-ProRule" id="PRU00042"/>
    </source>
</evidence>
<feature type="region of interest" description="Disordered" evidence="8">
    <location>
        <begin position="753"/>
        <end position="777"/>
    </location>
</feature>
<evidence type="ECO:0000313" key="11">
    <source>
        <dbReference type="Ensembl" id="ENSFCTP00005006236.1"/>
    </source>
</evidence>
<evidence type="ECO:0000259" key="10">
    <source>
        <dbReference type="PROSITE" id="PS50805"/>
    </source>
</evidence>
<dbReference type="CDD" id="cd07765">
    <property type="entry name" value="KRAB_A-box"/>
    <property type="match status" value="1"/>
</dbReference>
<reference evidence="11" key="3">
    <citation type="submission" date="2025-09" db="UniProtKB">
        <authorList>
            <consortium name="Ensembl"/>
        </authorList>
    </citation>
    <scope>IDENTIFICATION</scope>
    <source>
        <strain evidence="11">breed Abyssinian</strain>
    </source>
</reference>
<evidence type="ECO:0000256" key="6">
    <source>
        <dbReference type="ARBA" id="ARBA00023242"/>
    </source>
</evidence>
<dbReference type="Ensembl" id="ENSFCTT00005010114.1">
    <property type="protein sequence ID" value="ENSFCTP00005006236.1"/>
    <property type="gene ID" value="ENSFCTG00005003765.1"/>
</dbReference>
<evidence type="ECO:0000313" key="12">
    <source>
        <dbReference type="Proteomes" id="UP000823872"/>
    </source>
</evidence>
<organism evidence="11 12">
    <name type="scientific">Felis catus</name>
    <name type="common">Cat</name>
    <name type="synonym">Felis silvestris catus</name>
    <dbReference type="NCBI Taxonomy" id="9685"/>
    <lineage>
        <taxon>Eukaryota</taxon>
        <taxon>Metazoa</taxon>
        <taxon>Chordata</taxon>
        <taxon>Craniata</taxon>
        <taxon>Vertebrata</taxon>
        <taxon>Euteleostomi</taxon>
        <taxon>Mammalia</taxon>
        <taxon>Eutheria</taxon>
        <taxon>Laurasiatheria</taxon>
        <taxon>Carnivora</taxon>
        <taxon>Feliformia</taxon>
        <taxon>Felidae</taxon>
        <taxon>Felinae</taxon>
        <taxon>Felis</taxon>
    </lineage>
</organism>
<dbReference type="Pfam" id="PF00096">
    <property type="entry name" value="zf-C2H2"/>
    <property type="match status" value="11"/>
</dbReference>
<feature type="domain" description="C2H2-type" evidence="9">
    <location>
        <begin position="794"/>
        <end position="821"/>
    </location>
</feature>
<feature type="domain" description="C2H2-type" evidence="9">
    <location>
        <begin position="542"/>
        <end position="569"/>
    </location>
</feature>
<dbReference type="InterPro" id="IPR013087">
    <property type="entry name" value="Znf_C2H2_type"/>
</dbReference>
<feature type="domain" description="C2H2-type" evidence="9">
    <location>
        <begin position="710"/>
        <end position="737"/>
    </location>
</feature>
<evidence type="ECO:0000259" key="9">
    <source>
        <dbReference type="PROSITE" id="PS50157"/>
    </source>
</evidence>
<feature type="domain" description="C2H2-type" evidence="9">
    <location>
        <begin position="598"/>
        <end position="625"/>
    </location>
</feature>
<accession>A0ABI7W7E0</accession>
<dbReference type="InterPro" id="IPR001909">
    <property type="entry name" value="KRAB"/>
</dbReference>
<feature type="domain" description="C2H2-type" evidence="9">
    <location>
        <begin position="458"/>
        <end position="485"/>
    </location>
</feature>
<keyword evidence="2" id="KW-0479">Metal-binding</keyword>
<dbReference type="PROSITE" id="PS50805">
    <property type="entry name" value="KRAB"/>
    <property type="match status" value="1"/>
</dbReference>
<dbReference type="PROSITE" id="PS50157">
    <property type="entry name" value="ZINC_FINGER_C2H2_2"/>
    <property type="match status" value="13"/>
</dbReference>
<sequence>MWHQPLGRQQGEDELSSSSSHFDPRLLHWKRLICSGVPLPTLCFRNEASAEQSPRRCFYPPALPLPPAPLPGPGCLRTPLPARRHAFALAVPLQMAGNAHLPARNSRYTLEPHTAFEAPIPNTLPRKYHEDFLDSKTRISSGWNGSLKRQCEALAVFLAGDVVPGTDRMTPFLLLELVTYEDVAVDFTQEEWQHLDPAQKILHRDVMLEIYSHLVSVGCSGISPGIIFKLEHEEDPWIMKSELSRWIHSDREKSLDSSQHIISEELSFQKEILEKAPKDNSLYYLLKVWRIDGQTHKYQGNQDRVLKQVTVINHETLTKEKGTKYNTLGNSFGGCINLDPSSKKLHNFDLCEKNLESNLDSLICNRNHTRKNPIERFGCRSPPSFSDSCSVPEKIYTGMKPCGHGQCEKFLSHKQVHIQYKKGQAGKKPNVCGECGKGFIKKSQLIIHQRIHTGEKPYVCGDCGKAFSEKSHLIVHQRIHTGEKPYECTKCGRAFSQKSPFIVHQRVHTGEKPYECSECQKAFSQKSHLIIHQRVHTREKPFECSECGKAFCEKSHLFIHQITHTGERPYECTECGKTFPRKTQLIIHYRTHTGEKPYKCSECGKTFCQQSHLIGHQRIHTGEKPYVCNDCGKAFSQKSHLTGHQRLHTGEKPYICTECGRAFSQKSPLIIHQRIHTGEKPYECSDCGKTFSQKSPLIIHQRIHTGEKPYECTECGRAFSLKSHLIIHQRAHAGEKPYERNEPGKALCETSPLAVHQRTHTREKPTESAEYGMAFSRNSQMTTYQRTHTAEKPSNCSDCGKVFCQHIHFTGHQNQHRRETSYKY</sequence>
<keyword evidence="4 7" id="KW-0863">Zinc-finger</keyword>
<evidence type="ECO:0000256" key="3">
    <source>
        <dbReference type="ARBA" id="ARBA00022737"/>
    </source>
</evidence>
<dbReference type="Gene3D" id="3.30.160.60">
    <property type="entry name" value="Classic Zinc Finger"/>
    <property type="match status" value="13"/>
</dbReference>
<keyword evidence="6" id="KW-0539">Nucleus</keyword>
<reference evidence="11 12" key="1">
    <citation type="submission" date="2021-02" db="EMBL/GenBank/DDBJ databases">
        <title>Safari Cat Assemblies.</title>
        <authorList>
            <person name="Bredemeyer K.R."/>
            <person name="Murphy W.J."/>
        </authorList>
    </citation>
    <scope>NUCLEOTIDE SEQUENCE [LARGE SCALE GENOMIC DNA]</scope>
</reference>
<protein>
    <submittedName>
        <fullName evidence="11">Zinc finger protein 630</fullName>
    </submittedName>
</protein>
<gene>
    <name evidence="11" type="primary">ZNF630</name>
</gene>
<evidence type="ECO:0000256" key="5">
    <source>
        <dbReference type="ARBA" id="ARBA00022833"/>
    </source>
</evidence>
<dbReference type="PANTHER" id="PTHR24390:SF264">
    <property type="entry name" value="ZINC FINGER PROTEIN ZFP2"/>
    <property type="match status" value="1"/>
</dbReference>
<evidence type="ECO:0000256" key="1">
    <source>
        <dbReference type="ARBA" id="ARBA00004123"/>
    </source>
</evidence>
<reference evidence="11" key="2">
    <citation type="submission" date="2025-08" db="UniProtKB">
        <authorList>
            <consortium name="Ensembl"/>
        </authorList>
    </citation>
    <scope>IDENTIFICATION</scope>
    <source>
        <strain evidence="11">breed Abyssinian</strain>
    </source>
</reference>
<dbReference type="PROSITE" id="PS00028">
    <property type="entry name" value="ZINC_FINGER_C2H2_1"/>
    <property type="match status" value="12"/>
</dbReference>
<keyword evidence="3" id="KW-0677">Repeat</keyword>
<feature type="domain" description="C2H2-type" evidence="9">
    <location>
        <begin position="682"/>
        <end position="709"/>
    </location>
</feature>
<dbReference type="PANTHER" id="PTHR24390">
    <property type="entry name" value="ZINC FINGER PROTEIN"/>
    <property type="match status" value="1"/>
</dbReference>
<feature type="domain" description="C2H2-type" evidence="9">
    <location>
        <begin position="430"/>
        <end position="457"/>
    </location>
</feature>
<feature type="domain" description="C2H2-type" evidence="9">
    <location>
        <begin position="738"/>
        <end position="765"/>
    </location>
</feature>
<evidence type="ECO:0000256" key="4">
    <source>
        <dbReference type="ARBA" id="ARBA00022771"/>
    </source>
</evidence>
<comment type="subcellular location">
    <subcellularLocation>
        <location evidence="1">Nucleus</location>
    </subcellularLocation>
</comment>
<dbReference type="SMART" id="SM00349">
    <property type="entry name" value="KRAB"/>
    <property type="match status" value="1"/>
</dbReference>
<feature type="domain" description="KRAB" evidence="10">
    <location>
        <begin position="178"/>
        <end position="249"/>
    </location>
</feature>
<evidence type="ECO:0000256" key="2">
    <source>
        <dbReference type="ARBA" id="ARBA00022723"/>
    </source>
</evidence>
<feature type="region of interest" description="Disordered" evidence="8">
    <location>
        <begin position="1"/>
        <end position="20"/>
    </location>
</feature>
<dbReference type="SMART" id="SM00355">
    <property type="entry name" value="ZnF_C2H2"/>
    <property type="match status" value="12"/>
</dbReference>
<feature type="domain" description="C2H2-type" evidence="9">
    <location>
        <begin position="514"/>
        <end position="541"/>
    </location>
</feature>
<keyword evidence="5" id="KW-0862">Zinc</keyword>
<feature type="domain" description="C2H2-type" evidence="9">
    <location>
        <begin position="626"/>
        <end position="653"/>
    </location>
</feature>
<feature type="domain" description="C2H2-type" evidence="9">
    <location>
        <begin position="654"/>
        <end position="681"/>
    </location>
</feature>
<dbReference type="GeneTree" id="ENSGT00940000163698"/>